<reference evidence="3 4" key="2">
    <citation type="submission" date="2015-01" db="EMBL/GenBank/DDBJ databases">
        <authorList>
            <consortium name="NBRP consortium"/>
            <person name="Sawabe T."/>
            <person name="Meirelles P."/>
            <person name="Feng G."/>
            <person name="Sayaka M."/>
            <person name="Hattori M."/>
            <person name="Ohkuma M."/>
        </authorList>
    </citation>
    <scope>NUCLEOTIDE SEQUENCE [LARGE SCALE GENOMIC DNA]</scope>
    <source>
        <strain evidence="4">JCM 19241</strain>
    </source>
</reference>
<evidence type="ECO:0000256" key="1">
    <source>
        <dbReference type="SAM" id="SignalP"/>
    </source>
</evidence>
<keyword evidence="3" id="KW-0378">Hydrolase</keyword>
<dbReference type="SMART" id="SM00642">
    <property type="entry name" value="Aamy"/>
    <property type="match status" value="1"/>
</dbReference>
<evidence type="ECO:0000259" key="2">
    <source>
        <dbReference type="SMART" id="SM00642"/>
    </source>
</evidence>
<feature type="signal peptide" evidence="1">
    <location>
        <begin position="1"/>
        <end position="21"/>
    </location>
</feature>
<reference evidence="3 4" key="1">
    <citation type="submission" date="2015-01" db="EMBL/GenBank/DDBJ databases">
        <title>Vibrio sp. C94 JCM 19241 whole genome shotgun sequence.</title>
        <authorList>
            <person name="Sawabe T."/>
            <person name="Meirelles P."/>
            <person name="Feng G."/>
            <person name="Sayaka M."/>
            <person name="Hattori M."/>
            <person name="Ohkuma M."/>
        </authorList>
    </citation>
    <scope>NUCLEOTIDE SEQUENCE [LARGE SCALE GENOMIC DNA]</scope>
    <source>
        <strain evidence="4">JCM 19241</strain>
    </source>
</reference>
<dbReference type="PANTHER" id="PTHR10357:SF209">
    <property type="entry name" value="PERIPLASMIC ALPHA-AMYLASE"/>
    <property type="match status" value="1"/>
</dbReference>
<accession>A0A0B8QNU3</accession>
<proteinExistence type="predicted"/>
<dbReference type="Pfam" id="PF00128">
    <property type="entry name" value="Alpha-amylase"/>
    <property type="match status" value="1"/>
</dbReference>
<dbReference type="AlphaFoldDB" id="A0A0B8QNU3"/>
<comment type="caution">
    <text evidence="3">The sequence shown here is derived from an EMBL/GenBank/DDBJ whole genome shotgun (WGS) entry which is preliminary data.</text>
</comment>
<organism evidence="3 4">
    <name type="scientific">Vibrio ishigakensis</name>
    <dbReference type="NCBI Taxonomy" id="1481914"/>
    <lineage>
        <taxon>Bacteria</taxon>
        <taxon>Pseudomonadati</taxon>
        <taxon>Pseudomonadota</taxon>
        <taxon>Gammaproteobacteria</taxon>
        <taxon>Vibrionales</taxon>
        <taxon>Vibrionaceae</taxon>
        <taxon>Vibrio</taxon>
    </lineage>
</organism>
<name>A0A0B8QNU3_9VIBR</name>
<keyword evidence="3" id="KW-0326">Glycosidase</keyword>
<dbReference type="STRING" id="1481914.JCM19241_367"/>
<dbReference type="InterPro" id="IPR017853">
    <property type="entry name" value="GH"/>
</dbReference>
<feature type="chain" id="PRO_5002141121" evidence="1">
    <location>
        <begin position="22"/>
        <end position="502"/>
    </location>
</feature>
<dbReference type="EMBL" id="BBSC01000005">
    <property type="protein sequence ID" value="GAM76069.1"/>
    <property type="molecule type" value="Genomic_DNA"/>
</dbReference>
<gene>
    <name evidence="3" type="ORF">JCM19241_367</name>
</gene>
<dbReference type="PANTHER" id="PTHR10357">
    <property type="entry name" value="ALPHA-AMYLASE FAMILY MEMBER"/>
    <property type="match status" value="1"/>
</dbReference>
<keyword evidence="1" id="KW-0732">Signal</keyword>
<sequence>MKLTQIGLLVAGICASGSLLAEPNITISTSTTSRDFPISADQPLVVPLNKEQYIFKVTGVEGECSAPEDQKVRFNRPLGINCGADTELPFNIRFAGDYAITYDDQAQTISVKRQPKKAAKKEFVRPIPQVSCEVFTDKPVSIDVAGTFQDGTELVESFSGQTAVVKDGKVSLNPSRNNGGVMLLEKAGSEPSKDEALDWRNANIYFVMVDRFNNGDSSNDQSYGRQKDGKEEIGTFHGGDLKGVIEKLDYIQSLGTDAIWLSPIVEQVHGFVGGGNKGSFPFFGYHGYWARDFTKIDQNFGNDEDLKTLVTEAHKRGIKVMLDAVVNHPGYATVADIQHDKLDVLKGSAKGQDLTQWKPEPGKNWHSVNDLVDYQNENWSQWWGKDWVRTGLPGYDSPGSSDKTLTLAGLPDFKTESEKFVTPPQWLIDNPGTRVVAKENYRVADYLVEWQTDWVKRFGIDAFRVDTVKHVEGEVWLDLKAKASERLAEWQKATIVSKNHSG</sequence>
<feature type="domain" description="Glycosyl hydrolase family 13 catalytic" evidence="2">
    <location>
        <begin position="206"/>
        <end position="502"/>
    </location>
</feature>
<dbReference type="GO" id="GO:0004556">
    <property type="term" value="F:alpha-amylase activity"/>
    <property type="evidence" value="ECO:0007669"/>
    <property type="project" value="UniProtKB-EC"/>
</dbReference>
<dbReference type="InterPro" id="IPR006047">
    <property type="entry name" value="GH13_cat_dom"/>
</dbReference>
<protein>
    <submittedName>
        <fullName evidence="3">Periplasmic alpha-amylase</fullName>
        <ecNumber evidence="3">3.2.1.1</ecNumber>
    </submittedName>
</protein>
<dbReference type="Gene3D" id="3.20.20.80">
    <property type="entry name" value="Glycosidases"/>
    <property type="match status" value="2"/>
</dbReference>
<evidence type="ECO:0000313" key="3">
    <source>
        <dbReference type="EMBL" id="GAM76069.1"/>
    </source>
</evidence>
<dbReference type="GO" id="GO:0005975">
    <property type="term" value="P:carbohydrate metabolic process"/>
    <property type="evidence" value="ECO:0007669"/>
    <property type="project" value="InterPro"/>
</dbReference>
<dbReference type="EC" id="3.2.1.1" evidence="3"/>
<evidence type="ECO:0000313" key="4">
    <source>
        <dbReference type="Proteomes" id="UP000031666"/>
    </source>
</evidence>
<dbReference type="SUPFAM" id="SSF51445">
    <property type="entry name" value="(Trans)glycosidases"/>
    <property type="match status" value="1"/>
</dbReference>
<dbReference type="Proteomes" id="UP000031666">
    <property type="component" value="Unassembled WGS sequence"/>
</dbReference>